<dbReference type="InterPro" id="IPR011004">
    <property type="entry name" value="Trimer_LpxA-like_sf"/>
</dbReference>
<evidence type="ECO:0000313" key="6">
    <source>
        <dbReference type="Proteomes" id="UP000652198"/>
    </source>
</evidence>
<keyword evidence="6" id="KW-1185">Reference proteome</keyword>
<keyword evidence="3" id="KW-0677">Repeat</keyword>
<comment type="similarity">
    <text evidence="1">Belongs to the transferase hexapeptide repeat family.</text>
</comment>
<gene>
    <name evidence="5" type="ORF">GNZ12_03245</name>
</gene>
<name>A0ABX2BHB5_9BURK</name>
<dbReference type="CDD" id="cd03349">
    <property type="entry name" value="LbH_XAT"/>
    <property type="match status" value="1"/>
</dbReference>
<comment type="caution">
    <text evidence="5">The sequence shown here is derived from an EMBL/GenBank/DDBJ whole genome shotgun (WGS) entry which is preliminary data.</text>
</comment>
<dbReference type="Gene3D" id="2.160.10.10">
    <property type="entry name" value="Hexapeptide repeat proteins"/>
    <property type="match status" value="1"/>
</dbReference>
<dbReference type="InterPro" id="IPR001451">
    <property type="entry name" value="Hexapep"/>
</dbReference>
<dbReference type="PROSITE" id="PS00101">
    <property type="entry name" value="HEXAPEP_TRANSFERASES"/>
    <property type="match status" value="1"/>
</dbReference>
<keyword evidence="2" id="KW-0808">Transferase</keyword>
<evidence type="ECO:0000256" key="3">
    <source>
        <dbReference type="ARBA" id="ARBA00022737"/>
    </source>
</evidence>
<accession>A0ABX2BHB5</accession>
<sequence length="246" mass="27080">MIERILWCTWKRFVLQRDLAGFRASYRSFASKGVRFSEGNRLHGTASVVDATLGRYTYIASGAVVHRAEVGAFCSIGPDAQVGGLGRHPTRWLSTHPIFFSTRGQVATSFVDTDCFDEFDLTRVGNDVWIGARALVLDGVTVGDGAIVAAGAVVTRNVEPYSVVAGVPAHPIKARYTSERVEILRRLRWWEWDMSQLNAAAPLFREEGDVQVEKLMLLAREIESGGLRSFANGQGGLVSALQREVH</sequence>
<dbReference type="InterPro" id="IPR018357">
    <property type="entry name" value="Hexapep_transf_CS"/>
</dbReference>
<dbReference type="RefSeq" id="WP_172308973.1">
    <property type="nucleotide sequence ID" value="NZ_WOEY01000015.1"/>
</dbReference>
<dbReference type="EMBL" id="WOEY01000015">
    <property type="protein sequence ID" value="NPT40344.1"/>
    <property type="molecule type" value="Genomic_DNA"/>
</dbReference>
<protein>
    <submittedName>
        <fullName evidence="5">Antibiotic acetyltransferase</fullName>
    </submittedName>
</protein>
<keyword evidence="4" id="KW-0012">Acyltransferase</keyword>
<evidence type="ECO:0000256" key="2">
    <source>
        <dbReference type="ARBA" id="ARBA00022679"/>
    </source>
</evidence>
<dbReference type="PANTHER" id="PTHR43300:SF11">
    <property type="entry name" value="ACETYLTRANSFERASE RV3034C-RELATED"/>
    <property type="match status" value="1"/>
</dbReference>
<evidence type="ECO:0000256" key="1">
    <source>
        <dbReference type="ARBA" id="ARBA00007274"/>
    </source>
</evidence>
<organism evidence="5 6">
    <name type="scientific">Paraburkholderia solitsugae</name>
    <dbReference type="NCBI Taxonomy" id="2675748"/>
    <lineage>
        <taxon>Bacteria</taxon>
        <taxon>Pseudomonadati</taxon>
        <taxon>Pseudomonadota</taxon>
        <taxon>Betaproteobacteria</taxon>
        <taxon>Burkholderiales</taxon>
        <taxon>Burkholderiaceae</taxon>
        <taxon>Paraburkholderia</taxon>
    </lineage>
</organism>
<evidence type="ECO:0000256" key="4">
    <source>
        <dbReference type="ARBA" id="ARBA00023315"/>
    </source>
</evidence>
<dbReference type="InterPro" id="IPR050179">
    <property type="entry name" value="Trans_hexapeptide_repeat"/>
</dbReference>
<reference evidence="5 6" key="1">
    <citation type="submission" date="2019-11" db="EMBL/GenBank/DDBJ databases">
        <title>Metabolism of dissolved organic matter in forest soils.</title>
        <authorList>
            <person name="Cyle K.T."/>
            <person name="Wilhelm R.C."/>
            <person name="Martinez C.E."/>
        </authorList>
    </citation>
    <scope>NUCLEOTIDE SEQUENCE [LARGE SCALE GENOMIC DNA]</scope>
    <source>
        <strain evidence="5 6">1N</strain>
    </source>
</reference>
<dbReference type="SUPFAM" id="SSF51161">
    <property type="entry name" value="Trimeric LpxA-like enzymes"/>
    <property type="match status" value="1"/>
</dbReference>
<evidence type="ECO:0000313" key="5">
    <source>
        <dbReference type="EMBL" id="NPT40344.1"/>
    </source>
</evidence>
<dbReference type="Pfam" id="PF00132">
    <property type="entry name" value="Hexapep"/>
    <property type="match status" value="1"/>
</dbReference>
<dbReference type="PANTHER" id="PTHR43300">
    <property type="entry name" value="ACETYLTRANSFERASE"/>
    <property type="match status" value="1"/>
</dbReference>
<proteinExistence type="inferred from homology"/>
<dbReference type="Proteomes" id="UP000652198">
    <property type="component" value="Unassembled WGS sequence"/>
</dbReference>